<organism evidence="4 5">
    <name type="scientific">Rhodovastum atsumiense</name>
    <dbReference type="NCBI Taxonomy" id="504468"/>
    <lineage>
        <taxon>Bacteria</taxon>
        <taxon>Pseudomonadati</taxon>
        <taxon>Pseudomonadota</taxon>
        <taxon>Alphaproteobacteria</taxon>
        <taxon>Acetobacterales</taxon>
        <taxon>Acetobacteraceae</taxon>
        <taxon>Rhodovastum</taxon>
    </lineage>
</organism>
<evidence type="ECO:0000256" key="1">
    <source>
        <dbReference type="ARBA" id="ARBA00009387"/>
    </source>
</evidence>
<dbReference type="AlphaFoldDB" id="A0A5M6IWT5"/>
<evidence type="ECO:0000313" key="4">
    <source>
        <dbReference type="EMBL" id="KAA5612307.1"/>
    </source>
</evidence>
<dbReference type="InterPro" id="IPR023346">
    <property type="entry name" value="Lysozyme-like_dom_sf"/>
</dbReference>
<comment type="similarity">
    <text evidence="1">Belongs to the virb1 family.</text>
</comment>
<gene>
    <name evidence="4" type="ORF">F1189_10420</name>
</gene>
<proteinExistence type="inferred from homology"/>
<sequence length="263" mass="28398">MSRPGFAQRPGLVARPTPQAALPPWLQCDAAIRDTERMAGIPEHLMAAIGRVESGRTAPDGQTRPWPWSFNAEGADYVFQTKAEAIAAVKALQAKGMRSIDVGCMQVNLMYHPTAFTSLEQAFDPAENTRYAARFLTQLKSQTGTWEKATAYYHSATPERGEPYQRRVMAIWPDAKKRAEETEQARLEATRSKLAAAWAATQRPATPASAGTGTGTGGGFMLSNRSDSARILPMPGGGAGRSLDTYRAMPIPVAARSAGRTAM</sequence>
<dbReference type="CDD" id="cd13400">
    <property type="entry name" value="LT_IagB-like"/>
    <property type="match status" value="1"/>
</dbReference>
<comment type="caution">
    <text evidence="4">The sequence shown here is derived from an EMBL/GenBank/DDBJ whole genome shotgun (WGS) entry which is preliminary data.</text>
</comment>
<dbReference type="OrthoDB" id="5945995at2"/>
<dbReference type="SUPFAM" id="SSF53955">
    <property type="entry name" value="Lysozyme-like"/>
    <property type="match status" value="1"/>
</dbReference>
<dbReference type="InterPro" id="IPR008258">
    <property type="entry name" value="Transglycosylase_SLT_dom_1"/>
</dbReference>
<protein>
    <submittedName>
        <fullName evidence="4">Lytic transglycosylase domain-containing protein</fullName>
    </submittedName>
</protein>
<evidence type="ECO:0000256" key="2">
    <source>
        <dbReference type="SAM" id="MobiDB-lite"/>
    </source>
</evidence>
<dbReference type="Pfam" id="PF01464">
    <property type="entry name" value="SLT"/>
    <property type="match status" value="1"/>
</dbReference>
<evidence type="ECO:0000313" key="5">
    <source>
        <dbReference type="Proteomes" id="UP000325255"/>
    </source>
</evidence>
<dbReference type="Gene3D" id="1.10.530.10">
    <property type="match status" value="1"/>
</dbReference>
<reference evidence="4 5" key="1">
    <citation type="submission" date="2019-09" db="EMBL/GenBank/DDBJ databases">
        <title>Genome sequence of Rhodovastum atsumiense, a diverse member of the Acetobacteraceae family of non-sulfur purple photosynthetic bacteria.</title>
        <authorList>
            <person name="Meyer T."/>
            <person name="Kyndt J."/>
        </authorList>
    </citation>
    <scope>NUCLEOTIDE SEQUENCE [LARGE SCALE GENOMIC DNA]</scope>
    <source>
        <strain evidence="4 5">DSM 21279</strain>
    </source>
</reference>
<dbReference type="Proteomes" id="UP000325255">
    <property type="component" value="Unassembled WGS sequence"/>
</dbReference>
<name>A0A5M6IWT5_9PROT</name>
<dbReference type="EMBL" id="VWPK01000013">
    <property type="protein sequence ID" value="KAA5612307.1"/>
    <property type="molecule type" value="Genomic_DNA"/>
</dbReference>
<evidence type="ECO:0000259" key="3">
    <source>
        <dbReference type="Pfam" id="PF01464"/>
    </source>
</evidence>
<dbReference type="RefSeq" id="WP_150040679.1">
    <property type="nucleotide sequence ID" value="NZ_OW485601.1"/>
</dbReference>
<keyword evidence="5" id="KW-1185">Reference proteome</keyword>
<feature type="domain" description="Transglycosylase SLT" evidence="3">
    <location>
        <begin position="34"/>
        <end position="154"/>
    </location>
</feature>
<accession>A0A5M6IWT5</accession>
<feature type="region of interest" description="Disordered" evidence="2">
    <location>
        <begin position="200"/>
        <end position="226"/>
    </location>
</feature>